<evidence type="ECO:0000313" key="3">
    <source>
        <dbReference type="Proteomes" id="UP000219338"/>
    </source>
</evidence>
<sequence length="160" mass="18134">MPQPEQPPSSGFRFPLDGSSPFPPQDLLGPPPCRDWDNKPVYIGSAIFNKSVHPCKVAPHLPCSVAFRGREVHSKGRFDLLPFNPETMELVRTSEGRIPDGRRPIKDSYEEDGMPLYHGVAQYKGYRVPGKTSPHLNGCIISFDWSEHLIMKNYEILCWK</sequence>
<feature type="region of interest" description="Disordered" evidence="1">
    <location>
        <begin position="1"/>
        <end position="31"/>
    </location>
</feature>
<dbReference type="AlphaFoldDB" id="A0A284RDY9"/>
<gene>
    <name evidence="2" type="ORF">ARMOST_10314</name>
</gene>
<accession>A0A284RDY9</accession>
<dbReference type="OMA" id="HLNGCII"/>
<reference evidence="3" key="1">
    <citation type="journal article" date="2017" name="Nat. Ecol. Evol.">
        <title>Genome expansion and lineage-specific genetic innovations in the forest pathogenic fungi Armillaria.</title>
        <authorList>
            <person name="Sipos G."/>
            <person name="Prasanna A.N."/>
            <person name="Walter M.C."/>
            <person name="O'Connor E."/>
            <person name="Balint B."/>
            <person name="Krizsan K."/>
            <person name="Kiss B."/>
            <person name="Hess J."/>
            <person name="Varga T."/>
            <person name="Slot J."/>
            <person name="Riley R."/>
            <person name="Boka B."/>
            <person name="Rigling D."/>
            <person name="Barry K."/>
            <person name="Lee J."/>
            <person name="Mihaltcheva S."/>
            <person name="LaButti K."/>
            <person name="Lipzen A."/>
            <person name="Waldron R."/>
            <person name="Moloney N.M."/>
            <person name="Sperisen C."/>
            <person name="Kredics L."/>
            <person name="Vagvoelgyi C."/>
            <person name="Patrignani A."/>
            <person name="Fitzpatrick D."/>
            <person name="Nagy I."/>
            <person name="Doyle S."/>
            <person name="Anderson J.B."/>
            <person name="Grigoriev I.V."/>
            <person name="Gueldener U."/>
            <person name="Muensterkoetter M."/>
            <person name="Nagy L.G."/>
        </authorList>
    </citation>
    <scope>NUCLEOTIDE SEQUENCE [LARGE SCALE GENOMIC DNA]</scope>
    <source>
        <strain evidence="3">C18/9</strain>
    </source>
</reference>
<organism evidence="2 3">
    <name type="scientific">Armillaria ostoyae</name>
    <name type="common">Armillaria root rot fungus</name>
    <dbReference type="NCBI Taxonomy" id="47428"/>
    <lineage>
        <taxon>Eukaryota</taxon>
        <taxon>Fungi</taxon>
        <taxon>Dikarya</taxon>
        <taxon>Basidiomycota</taxon>
        <taxon>Agaricomycotina</taxon>
        <taxon>Agaricomycetes</taxon>
        <taxon>Agaricomycetidae</taxon>
        <taxon>Agaricales</taxon>
        <taxon>Marasmiineae</taxon>
        <taxon>Physalacriaceae</taxon>
        <taxon>Armillaria</taxon>
    </lineage>
</organism>
<dbReference type="OrthoDB" id="2142040at2759"/>
<name>A0A284RDY9_ARMOS</name>
<dbReference type="InterPro" id="IPR006616">
    <property type="entry name" value="DM9_repeat"/>
</dbReference>
<evidence type="ECO:0000313" key="2">
    <source>
        <dbReference type="EMBL" id="SJL06972.1"/>
    </source>
</evidence>
<proteinExistence type="predicted"/>
<dbReference type="EMBL" id="FUEG01000007">
    <property type="protein sequence ID" value="SJL06972.1"/>
    <property type="molecule type" value="Genomic_DNA"/>
</dbReference>
<dbReference type="Pfam" id="PF11901">
    <property type="entry name" value="DM9"/>
    <property type="match status" value="1"/>
</dbReference>
<evidence type="ECO:0000256" key="1">
    <source>
        <dbReference type="SAM" id="MobiDB-lite"/>
    </source>
</evidence>
<protein>
    <submittedName>
        <fullName evidence="2">Uncharacterized protein</fullName>
    </submittedName>
</protein>
<dbReference type="PANTHER" id="PTHR31649">
    <property type="entry name" value="AGAP009604-PA"/>
    <property type="match status" value="1"/>
</dbReference>
<dbReference type="STRING" id="47428.A0A284RDY9"/>
<keyword evidence="3" id="KW-1185">Reference proteome</keyword>
<dbReference type="PANTHER" id="PTHR31649:SF1">
    <property type="entry name" value="FARNESOIC ACID O-METHYL TRANSFERASE DOMAIN-CONTAINING PROTEIN"/>
    <property type="match status" value="1"/>
</dbReference>
<feature type="compositionally biased region" description="Pro residues" evidence="1">
    <location>
        <begin position="21"/>
        <end position="31"/>
    </location>
</feature>
<dbReference type="Proteomes" id="UP000219338">
    <property type="component" value="Unassembled WGS sequence"/>
</dbReference>